<sequence>MPQQLTLLAVANNPANAVTIDAQSAIAEISIASPCPAIKHPSRSLLHTSQTRRRSLCSYRTHVRLHSPCSPLQACAAVNSNLPVFTRVEVARCPQALQALPPSTTYVAASAASSSPCITATVARRPPLPYPTPPPHHEVALRALPPNPARVVLKKREEENLKIKE</sequence>
<dbReference type="EMBL" id="JBEDUW010000004">
    <property type="protein sequence ID" value="KAK9932102.1"/>
    <property type="molecule type" value="Genomic_DNA"/>
</dbReference>
<dbReference type="Proteomes" id="UP001457282">
    <property type="component" value="Unassembled WGS sequence"/>
</dbReference>
<accession>A0AAW1X8P8</accession>
<proteinExistence type="predicted"/>
<dbReference type="AlphaFoldDB" id="A0AAW1X8P8"/>
<evidence type="ECO:0000313" key="2">
    <source>
        <dbReference type="Proteomes" id="UP001457282"/>
    </source>
</evidence>
<evidence type="ECO:0000313" key="1">
    <source>
        <dbReference type="EMBL" id="KAK9932102.1"/>
    </source>
</evidence>
<name>A0AAW1X8P8_RUBAR</name>
<comment type="caution">
    <text evidence="1">The sequence shown here is derived from an EMBL/GenBank/DDBJ whole genome shotgun (WGS) entry which is preliminary data.</text>
</comment>
<organism evidence="1 2">
    <name type="scientific">Rubus argutus</name>
    <name type="common">Southern blackberry</name>
    <dbReference type="NCBI Taxonomy" id="59490"/>
    <lineage>
        <taxon>Eukaryota</taxon>
        <taxon>Viridiplantae</taxon>
        <taxon>Streptophyta</taxon>
        <taxon>Embryophyta</taxon>
        <taxon>Tracheophyta</taxon>
        <taxon>Spermatophyta</taxon>
        <taxon>Magnoliopsida</taxon>
        <taxon>eudicotyledons</taxon>
        <taxon>Gunneridae</taxon>
        <taxon>Pentapetalae</taxon>
        <taxon>rosids</taxon>
        <taxon>fabids</taxon>
        <taxon>Rosales</taxon>
        <taxon>Rosaceae</taxon>
        <taxon>Rosoideae</taxon>
        <taxon>Rosoideae incertae sedis</taxon>
        <taxon>Rubus</taxon>
    </lineage>
</organism>
<gene>
    <name evidence="1" type="ORF">M0R45_019352</name>
</gene>
<protein>
    <submittedName>
        <fullName evidence="1">Uncharacterized protein</fullName>
    </submittedName>
</protein>
<keyword evidence="2" id="KW-1185">Reference proteome</keyword>
<reference evidence="1 2" key="1">
    <citation type="journal article" date="2023" name="G3 (Bethesda)">
        <title>A chromosome-length genome assembly and annotation of blackberry (Rubus argutus, cv. 'Hillquist').</title>
        <authorList>
            <person name="Bruna T."/>
            <person name="Aryal R."/>
            <person name="Dudchenko O."/>
            <person name="Sargent D.J."/>
            <person name="Mead D."/>
            <person name="Buti M."/>
            <person name="Cavallini A."/>
            <person name="Hytonen T."/>
            <person name="Andres J."/>
            <person name="Pham M."/>
            <person name="Weisz D."/>
            <person name="Mascagni F."/>
            <person name="Usai G."/>
            <person name="Natali L."/>
            <person name="Bassil N."/>
            <person name="Fernandez G.E."/>
            <person name="Lomsadze A."/>
            <person name="Armour M."/>
            <person name="Olukolu B."/>
            <person name="Poorten T."/>
            <person name="Britton C."/>
            <person name="Davik J."/>
            <person name="Ashrafi H."/>
            <person name="Aiden E.L."/>
            <person name="Borodovsky M."/>
            <person name="Worthington M."/>
        </authorList>
    </citation>
    <scope>NUCLEOTIDE SEQUENCE [LARGE SCALE GENOMIC DNA]</scope>
    <source>
        <strain evidence="1">PI 553951</strain>
    </source>
</reference>